<protein>
    <submittedName>
        <fullName evidence="1">Uncharacterized protein</fullName>
    </submittedName>
</protein>
<evidence type="ECO:0000313" key="2">
    <source>
        <dbReference type="Proteomes" id="UP000823388"/>
    </source>
</evidence>
<dbReference type="AlphaFoldDB" id="A0A8T0WXD6"/>
<dbReference type="Proteomes" id="UP000823388">
    <property type="component" value="Chromosome 1N"/>
</dbReference>
<proteinExistence type="predicted"/>
<comment type="caution">
    <text evidence="1">The sequence shown here is derived from an EMBL/GenBank/DDBJ whole genome shotgun (WGS) entry which is preliminary data.</text>
</comment>
<dbReference type="EMBL" id="CM029038">
    <property type="protein sequence ID" value="KAG2649553.1"/>
    <property type="molecule type" value="Genomic_DNA"/>
</dbReference>
<evidence type="ECO:0000313" key="1">
    <source>
        <dbReference type="EMBL" id="KAG2649553.1"/>
    </source>
</evidence>
<keyword evidence="2" id="KW-1185">Reference proteome</keyword>
<name>A0A8T0WXD6_PANVG</name>
<reference evidence="1" key="1">
    <citation type="submission" date="2020-05" db="EMBL/GenBank/DDBJ databases">
        <title>WGS assembly of Panicum virgatum.</title>
        <authorList>
            <person name="Lovell J.T."/>
            <person name="Jenkins J."/>
            <person name="Shu S."/>
            <person name="Juenger T.E."/>
            <person name="Schmutz J."/>
        </authorList>
    </citation>
    <scope>NUCLEOTIDE SEQUENCE</scope>
    <source>
        <strain evidence="1">AP13</strain>
    </source>
</reference>
<sequence>MKRVWTLIASWITWPQLRQTRWQATASVGDWWHMMATLDGIPKKAVQSLLLLVNLEVWKERNARTFVRKELSATALGLFQKIKEEAHLWGLTWTKHLVAL</sequence>
<organism evidence="1 2">
    <name type="scientific">Panicum virgatum</name>
    <name type="common">Blackwell switchgrass</name>
    <dbReference type="NCBI Taxonomy" id="38727"/>
    <lineage>
        <taxon>Eukaryota</taxon>
        <taxon>Viridiplantae</taxon>
        <taxon>Streptophyta</taxon>
        <taxon>Embryophyta</taxon>
        <taxon>Tracheophyta</taxon>
        <taxon>Spermatophyta</taxon>
        <taxon>Magnoliopsida</taxon>
        <taxon>Liliopsida</taxon>
        <taxon>Poales</taxon>
        <taxon>Poaceae</taxon>
        <taxon>PACMAD clade</taxon>
        <taxon>Panicoideae</taxon>
        <taxon>Panicodae</taxon>
        <taxon>Paniceae</taxon>
        <taxon>Panicinae</taxon>
        <taxon>Panicum</taxon>
        <taxon>Panicum sect. Hiantes</taxon>
    </lineage>
</organism>
<gene>
    <name evidence="1" type="ORF">PVAP13_1NG116619</name>
</gene>
<accession>A0A8T0WXD6</accession>